<feature type="transmembrane region" description="Helical" evidence="1">
    <location>
        <begin position="220"/>
        <end position="241"/>
    </location>
</feature>
<dbReference type="GO" id="GO:0005548">
    <property type="term" value="F:phospholipid transporter activity"/>
    <property type="evidence" value="ECO:0007669"/>
    <property type="project" value="TreeGrafter"/>
</dbReference>
<dbReference type="PANTHER" id="PTHR30188">
    <property type="entry name" value="ABC TRANSPORTER PERMEASE PROTEIN-RELATED"/>
    <property type="match status" value="1"/>
</dbReference>
<dbReference type="EMBL" id="CP059491">
    <property type="protein sequence ID" value="QMT01073.1"/>
    <property type="molecule type" value="Genomic_DNA"/>
</dbReference>
<dbReference type="PANTHER" id="PTHR30188:SF13">
    <property type="entry name" value="CONSERVED HYPOTHETICAL INTEGRAL MEMBRANE PROTEIN YRBE3B"/>
    <property type="match status" value="1"/>
</dbReference>
<keyword evidence="3" id="KW-1185">Reference proteome</keyword>
<proteinExistence type="predicted"/>
<reference evidence="3" key="1">
    <citation type="submission" date="2020-07" db="EMBL/GenBank/DDBJ databases">
        <title>novel species isolated from the respiratory tract of Marmot.</title>
        <authorList>
            <person name="Zhang G."/>
        </authorList>
    </citation>
    <scope>NUCLEOTIDE SEQUENCE [LARGE SCALE GENOMIC DNA]</scope>
    <source>
        <strain evidence="3">686</strain>
    </source>
</reference>
<dbReference type="KEGG" id="gji:H1R19_19790"/>
<accession>A0A7D7RPE7</accession>
<dbReference type="AlphaFoldDB" id="A0A7D7RPE7"/>
<organism evidence="2 3">
    <name type="scientific">Gordonia jinghuaiqii</name>
    <dbReference type="NCBI Taxonomy" id="2758710"/>
    <lineage>
        <taxon>Bacteria</taxon>
        <taxon>Bacillati</taxon>
        <taxon>Actinomycetota</taxon>
        <taxon>Actinomycetes</taxon>
        <taxon>Mycobacteriales</taxon>
        <taxon>Gordoniaceae</taxon>
        <taxon>Gordonia</taxon>
    </lineage>
</organism>
<gene>
    <name evidence="2" type="ORF">H1R19_19790</name>
</gene>
<keyword evidence="1" id="KW-0812">Transmembrane</keyword>
<dbReference type="RefSeq" id="WP_188331300.1">
    <property type="nucleotide sequence ID" value="NZ_CP059491.1"/>
</dbReference>
<dbReference type="Pfam" id="PF02405">
    <property type="entry name" value="MlaE"/>
    <property type="match status" value="1"/>
</dbReference>
<evidence type="ECO:0000313" key="3">
    <source>
        <dbReference type="Proteomes" id="UP000515663"/>
    </source>
</evidence>
<feature type="transmembrane region" description="Helical" evidence="1">
    <location>
        <begin position="170"/>
        <end position="200"/>
    </location>
</feature>
<dbReference type="Proteomes" id="UP000515663">
    <property type="component" value="Chromosome"/>
</dbReference>
<dbReference type="InterPro" id="IPR030802">
    <property type="entry name" value="Permease_MalE"/>
</dbReference>
<name>A0A7D7RPE7_9ACTN</name>
<protein>
    <submittedName>
        <fullName evidence="2">ABC transporter permease</fullName>
    </submittedName>
</protein>
<feature type="transmembrane region" description="Helical" evidence="1">
    <location>
        <begin position="31"/>
        <end position="50"/>
    </location>
</feature>
<keyword evidence="1" id="KW-0472">Membrane</keyword>
<sequence>MGASRAAAPYYPPGVRPLISVYGSVTRPIRLIGHMLSFLGRAIVGIPAMLRHYPKEFLRILSDVTWGNGSLVVGGGTAGVILVLGASAGAIVGIEGYNALRMLGLGQATGLISASASTRELAPIMAALAFASQAGCRFTAQLGAMRITEEIDAMETLAIRSVPYLVSTRLVASVIAVIPLFVMCLVLSYVVVQGVVALAGGVSIGTYQHYFHLVMSGPDIIYSVIKAVVFVSITTTIQCYYGYYARGGPQGVGVAVGRAMRLGISAMIVVNLLLTLAFWGVSSGSRLGG</sequence>
<feature type="transmembrane region" description="Helical" evidence="1">
    <location>
        <begin position="70"/>
        <end position="94"/>
    </location>
</feature>
<evidence type="ECO:0000313" key="2">
    <source>
        <dbReference type="EMBL" id="QMT01073.1"/>
    </source>
</evidence>
<feature type="transmembrane region" description="Helical" evidence="1">
    <location>
        <begin position="262"/>
        <end position="281"/>
    </location>
</feature>
<dbReference type="GO" id="GO:0043190">
    <property type="term" value="C:ATP-binding cassette (ABC) transporter complex"/>
    <property type="evidence" value="ECO:0007669"/>
    <property type="project" value="InterPro"/>
</dbReference>
<evidence type="ECO:0000256" key="1">
    <source>
        <dbReference type="SAM" id="Phobius"/>
    </source>
</evidence>
<keyword evidence="1" id="KW-1133">Transmembrane helix</keyword>